<dbReference type="STRING" id="29170.A0A368FCB9"/>
<gene>
    <name evidence="3" type="ORF">ANCCAN_24517</name>
</gene>
<dbReference type="OrthoDB" id="5862643at2759"/>
<dbReference type="Proteomes" id="UP000252519">
    <property type="component" value="Unassembled WGS sequence"/>
</dbReference>
<name>A0A368FCB9_ANCCA</name>
<evidence type="ECO:0000256" key="1">
    <source>
        <dbReference type="SAM" id="MobiDB-lite"/>
    </source>
</evidence>
<protein>
    <recommendedName>
        <fullName evidence="2">AMP-dependent synthetase/ligase domain-containing protein</fullName>
    </recommendedName>
</protein>
<keyword evidence="4" id="KW-1185">Reference proteome</keyword>
<sequence>MVTSSSRVAVITGTTGQAIFVHLACSLIGCTAVAVNGLSPVDEIWQLVDLSESTHLIVEQQFMQKADDVRRKAAMRGGGRIKHVRLIDDVLTTDSISNEPKKRHPLLKEPSSAKMIVPRIPSPEDTHVDVFSPISDVSGSKENGTEERCESPPDVPNQINSNVGNNPMLIFFTSGTTGLPKVYDLGIPKFSGIHFHEFISSMGYSMHGGHNFVVSDVKLLS</sequence>
<feature type="domain" description="AMP-dependent synthetase/ligase" evidence="2">
    <location>
        <begin position="3"/>
        <end position="181"/>
    </location>
</feature>
<evidence type="ECO:0000313" key="4">
    <source>
        <dbReference type="Proteomes" id="UP000252519"/>
    </source>
</evidence>
<accession>A0A368FCB9</accession>
<dbReference type="Pfam" id="PF00501">
    <property type="entry name" value="AMP-binding"/>
    <property type="match status" value="1"/>
</dbReference>
<dbReference type="PROSITE" id="PS51257">
    <property type="entry name" value="PROKAR_LIPOPROTEIN"/>
    <property type="match status" value="1"/>
</dbReference>
<dbReference type="InterPro" id="IPR042099">
    <property type="entry name" value="ANL_N_sf"/>
</dbReference>
<evidence type="ECO:0000259" key="2">
    <source>
        <dbReference type="Pfam" id="PF00501"/>
    </source>
</evidence>
<feature type="region of interest" description="Disordered" evidence="1">
    <location>
        <begin position="123"/>
        <end position="156"/>
    </location>
</feature>
<dbReference type="SUPFAM" id="SSF56801">
    <property type="entry name" value="Acetyl-CoA synthetase-like"/>
    <property type="match status" value="1"/>
</dbReference>
<organism evidence="3 4">
    <name type="scientific">Ancylostoma caninum</name>
    <name type="common">Dog hookworm</name>
    <dbReference type="NCBI Taxonomy" id="29170"/>
    <lineage>
        <taxon>Eukaryota</taxon>
        <taxon>Metazoa</taxon>
        <taxon>Ecdysozoa</taxon>
        <taxon>Nematoda</taxon>
        <taxon>Chromadorea</taxon>
        <taxon>Rhabditida</taxon>
        <taxon>Rhabditina</taxon>
        <taxon>Rhabditomorpha</taxon>
        <taxon>Strongyloidea</taxon>
        <taxon>Ancylostomatidae</taxon>
        <taxon>Ancylostomatinae</taxon>
        <taxon>Ancylostoma</taxon>
    </lineage>
</organism>
<dbReference type="InterPro" id="IPR000873">
    <property type="entry name" value="AMP-dep_synth/lig_dom"/>
</dbReference>
<dbReference type="InterPro" id="IPR020845">
    <property type="entry name" value="AMP-binding_CS"/>
</dbReference>
<evidence type="ECO:0000313" key="3">
    <source>
        <dbReference type="EMBL" id="RCN29722.1"/>
    </source>
</evidence>
<dbReference type="PROSITE" id="PS00455">
    <property type="entry name" value="AMP_BINDING"/>
    <property type="match status" value="1"/>
</dbReference>
<dbReference type="AlphaFoldDB" id="A0A368FCB9"/>
<comment type="caution">
    <text evidence="3">The sequence shown here is derived from an EMBL/GenBank/DDBJ whole genome shotgun (WGS) entry which is preliminary data.</text>
</comment>
<dbReference type="Gene3D" id="3.40.50.12780">
    <property type="entry name" value="N-terminal domain of ligase-like"/>
    <property type="match status" value="1"/>
</dbReference>
<reference evidence="3 4" key="1">
    <citation type="submission" date="2014-10" db="EMBL/GenBank/DDBJ databases">
        <title>Draft genome of the hookworm Ancylostoma caninum.</title>
        <authorList>
            <person name="Mitreva M."/>
        </authorList>
    </citation>
    <scope>NUCLEOTIDE SEQUENCE [LARGE SCALE GENOMIC DNA]</scope>
    <source>
        <strain evidence="3 4">Baltimore</strain>
    </source>
</reference>
<proteinExistence type="predicted"/>
<dbReference type="EMBL" id="JOJR01001806">
    <property type="protein sequence ID" value="RCN29722.1"/>
    <property type="molecule type" value="Genomic_DNA"/>
</dbReference>